<evidence type="ECO:0000313" key="3">
    <source>
        <dbReference type="Proteomes" id="UP000463949"/>
    </source>
</evidence>
<dbReference type="EMBL" id="CP024621">
    <property type="protein sequence ID" value="QHD49818.1"/>
    <property type="molecule type" value="Genomic_DNA"/>
</dbReference>
<dbReference type="InterPro" id="IPR009799">
    <property type="entry name" value="EthD_dom"/>
</dbReference>
<evidence type="ECO:0000313" key="2">
    <source>
        <dbReference type="EMBL" id="QHD49818.1"/>
    </source>
</evidence>
<gene>
    <name evidence="2" type="ORF">CTT34_09010</name>
</gene>
<dbReference type="RefSeq" id="WP_159342125.1">
    <property type="nucleotide sequence ID" value="NZ_CP024621.1"/>
</dbReference>
<organism evidence="2 3">
    <name type="scientific">Vreelandella aquamarina</name>
    <dbReference type="NCBI Taxonomy" id="77097"/>
    <lineage>
        <taxon>Bacteria</taxon>
        <taxon>Pseudomonadati</taxon>
        <taxon>Pseudomonadota</taxon>
        <taxon>Gammaproteobacteria</taxon>
        <taxon>Oceanospirillales</taxon>
        <taxon>Halomonadaceae</taxon>
        <taxon>Vreelandella</taxon>
    </lineage>
</organism>
<dbReference type="Proteomes" id="UP000463949">
    <property type="component" value="Chromosome"/>
</dbReference>
<dbReference type="AlphaFoldDB" id="A0A857GKK5"/>
<sequence length="106" mass="12177">MIDVVVAYPNSDSLTFDDVYYADKHTPLVNHLLSQHGLLYLRVHRCANEQSPYYLMTHLGFDSLEAYEAAFAQVGNQLIEDIGNFTNIEPHIHVYNVIDQRDNSIH</sequence>
<feature type="domain" description="EthD" evidence="1">
    <location>
        <begin position="18"/>
        <end position="87"/>
    </location>
</feature>
<accession>A0A857GKK5</accession>
<dbReference type="Gene3D" id="3.30.70.100">
    <property type="match status" value="1"/>
</dbReference>
<dbReference type="Pfam" id="PF07110">
    <property type="entry name" value="EthD"/>
    <property type="match status" value="1"/>
</dbReference>
<protein>
    <recommendedName>
        <fullName evidence="1">EthD domain-containing protein</fullName>
    </recommendedName>
</protein>
<proteinExistence type="predicted"/>
<dbReference type="GO" id="GO:0016491">
    <property type="term" value="F:oxidoreductase activity"/>
    <property type="evidence" value="ECO:0007669"/>
    <property type="project" value="InterPro"/>
</dbReference>
<dbReference type="PANTHER" id="PTHR40260">
    <property type="entry name" value="BLR8190 PROTEIN"/>
    <property type="match status" value="1"/>
</dbReference>
<dbReference type="KEGG" id="hmd:CTT34_09010"/>
<dbReference type="NCBIfam" id="TIGR02118">
    <property type="entry name" value="EthD family reductase"/>
    <property type="match status" value="1"/>
</dbReference>
<reference evidence="2 3" key="1">
    <citation type="submission" date="2017-10" db="EMBL/GenBank/DDBJ databases">
        <title>Coral associated bacteria.</title>
        <authorList>
            <person name="Wang X."/>
        </authorList>
    </citation>
    <scope>NUCLEOTIDE SEQUENCE [LARGE SCALE GENOMIC DNA]</scope>
    <source>
        <strain evidence="2 3">SCSIO 43005</strain>
    </source>
</reference>
<evidence type="ECO:0000259" key="1">
    <source>
        <dbReference type="Pfam" id="PF07110"/>
    </source>
</evidence>
<dbReference type="InterPro" id="IPR011008">
    <property type="entry name" value="Dimeric_a/b-barrel"/>
</dbReference>
<name>A0A857GKK5_9GAMM</name>
<dbReference type="OrthoDB" id="5343971at2"/>
<dbReference type="PANTHER" id="PTHR40260:SF2">
    <property type="entry name" value="BLR8190 PROTEIN"/>
    <property type="match status" value="1"/>
</dbReference>
<dbReference type="SUPFAM" id="SSF54909">
    <property type="entry name" value="Dimeric alpha+beta barrel"/>
    <property type="match status" value="1"/>
</dbReference>